<sequence length="417" mass="47326">MKILLATYWPVPHLGGVWNYMVQLKNKLESNGHEVDIIGYDENNINICLYNQNKIVSRDKLLPLLQAKINQQNFPELYENKLIEYTEFQRYVFELGVAYFGLEKYDIIHTQDVISSACINRIRPDHVPLVATLHGSVAHEIHHQLTTIHKTPNAYMARTYYDALEEEGATSPEVTIVANNWLKHILVNEFNVPDEQVKVLHYGFDTENFIKQMKVKSSVPAAKNKKVIIYTGRLTDLKGVQHLITALGKLKKKRQDWVCWIAGVGDDESKLRVKSKVFGLEDYVVFLGKRDDVPYLLGKSDIFVLPTLLENQPLSLIEAQIAGRASIVSDVGGINEMIEHKVTGLLIPPANPDLLTENLDLLLSDEQLRKNLGSNAKKWGMTHWSIEQGIKDLLNVYNEAISMRKNGVEDVTDVSTN</sequence>
<organism evidence="3 4">
    <name type="scientific">Psychrobacillus faecigallinarum</name>
    <dbReference type="NCBI Taxonomy" id="2762235"/>
    <lineage>
        <taxon>Bacteria</taxon>
        <taxon>Bacillati</taxon>
        <taxon>Bacillota</taxon>
        <taxon>Bacilli</taxon>
        <taxon>Bacillales</taxon>
        <taxon>Bacillaceae</taxon>
        <taxon>Psychrobacillus</taxon>
    </lineage>
</organism>
<dbReference type="Pfam" id="PF13439">
    <property type="entry name" value="Glyco_transf_4"/>
    <property type="match status" value="1"/>
</dbReference>
<feature type="domain" description="Glycosyl transferase family 1" evidence="1">
    <location>
        <begin position="218"/>
        <end position="379"/>
    </location>
</feature>
<gene>
    <name evidence="3" type="ORF">H9650_08655</name>
</gene>
<name>A0ABR8R977_9BACI</name>
<evidence type="ECO:0000313" key="4">
    <source>
        <dbReference type="Proteomes" id="UP000640786"/>
    </source>
</evidence>
<dbReference type="SUPFAM" id="SSF53756">
    <property type="entry name" value="UDP-Glycosyltransferase/glycogen phosphorylase"/>
    <property type="match status" value="1"/>
</dbReference>
<keyword evidence="4" id="KW-1185">Reference proteome</keyword>
<dbReference type="InterPro" id="IPR001296">
    <property type="entry name" value="Glyco_trans_1"/>
</dbReference>
<feature type="domain" description="Glycosyltransferase subfamily 4-like N-terminal" evidence="2">
    <location>
        <begin position="15"/>
        <end position="207"/>
    </location>
</feature>
<dbReference type="RefSeq" id="WP_151111529.1">
    <property type="nucleotide sequence ID" value="NZ_JACSQO010000003.1"/>
</dbReference>
<dbReference type="InterPro" id="IPR028098">
    <property type="entry name" value="Glyco_trans_4-like_N"/>
</dbReference>
<evidence type="ECO:0000259" key="1">
    <source>
        <dbReference type="Pfam" id="PF00534"/>
    </source>
</evidence>
<accession>A0ABR8R977</accession>
<reference evidence="3 4" key="1">
    <citation type="submission" date="2020-08" db="EMBL/GenBank/DDBJ databases">
        <title>A Genomic Blueprint of the Chicken Gut Microbiome.</title>
        <authorList>
            <person name="Gilroy R."/>
            <person name="Ravi A."/>
            <person name="Getino M."/>
            <person name="Pursley I."/>
            <person name="Horton D.L."/>
            <person name="Alikhan N.-F."/>
            <person name="Baker D."/>
            <person name="Gharbi K."/>
            <person name="Hall N."/>
            <person name="Watson M."/>
            <person name="Adriaenssens E.M."/>
            <person name="Foster-Nyarko E."/>
            <person name="Jarju S."/>
            <person name="Secka A."/>
            <person name="Antonio M."/>
            <person name="Oren A."/>
            <person name="Chaudhuri R."/>
            <person name="La Ragione R.M."/>
            <person name="Hildebrand F."/>
            <person name="Pallen M.J."/>
        </authorList>
    </citation>
    <scope>NUCLEOTIDE SEQUENCE [LARGE SCALE GENOMIC DNA]</scope>
    <source>
        <strain evidence="3 4">Sa2BUA9</strain>
    </source>
</reference>
<dbReference type="Pfam" id="PF00534">
    <property type="entry name" value="Glycos_transf_1"/>
    <property type="match status" value="1"/>
</dbReference>
<dbReference type="PANTHER" id="PTHR12526">
    <property type="entry name" value="GLYCOSYLTRANSFERASE"/>
    <property type="match status" value="1"/>
</dbReference>
<dbReference type="CDD" id="cd03801">
    <property type="entry name" value="GT4_PimA-like"/>
    <property type="match status" value="1"/>
</dbReference>
<evidence type="ECO:0000313" key="3">
    <source>
        <dbReference type="EMBL" id="MBD7944187.1"/>
    </source>
</evidence>
<comment type="caution">
    <text evidence="3">The sequence shown here is derived from an EMBL/GenBank/DDBJ whole genome shotgun (WGS) entry which is preliminary data.</text>
</comment>
<evidence type="ECO:0000259" key="2">
    <source>
        <dbReference type="Pfam" id="PF13439"/>
    </source>
</evidence>
<proteinExistence type="predicted"/>
<protein>
    <submittedName>
        <fullName evidence="3">Glycosyltransferase family 4 protein</fullName>
    </submittedName>
</protein>
<dbReference type="EMBL" id="JACSQO010000003">
    <property type="protein sequence ID" value="MBD7944187.1"/>
    <property type="molecule type" value="Genomic_DNA"/>
</dbReference>
<dbReference type="Gene3D" id="3.40.50.2000">
    <property type="entry name" value="Glycogen Phosphorylase B"/>
    <property type="match status" value="2"/>
</dbReference>
<dbReference type="Proteomes" id="UP000640786">
    <property type="component" value="Unassembled WGS sequence"/>
</dbReference>